<gene>
    <name evidence="4" type="ORF">SCF082_LOCUS51362</name>
</gene>
<dbReference type="SUPFAM" id="SSF55729">
    <property type="entry name" value="Acyl-CoA N-acyltransferases (Nat)"/>
    <property type="match status" value="1"/>
</dbReference>
<dbReference type="InterPro" id="IPR038884">
    <property type="entry name" value="CFAP61"/>
</dbReference>
<dbReference type="Pfam" id="PF23150">
    <property type="entry name" value="CFAP61_dimer"/>
    <property type="match status" value="1"/>
</dbReference>
<comment type="caution">
    <text evidence="4">The sequence shown here is derived from an EMBL/GenBank/DDBJ whole genome shotgun (WGS) entry which is preliminary data.</text>
</comment>
<name>A0ABP0SE25_9DINO</name>
<protein>
    <submittedName>
        <fullName evidence="4">Cilia- and flagella-associated protein 61 (CFAP61) (Flagellar-associated protein 61)</fullName>
    </submittedName>
</protein>
<dbReference type="InterPro" id="IPR032151">
    <property type="entry name" value="CFAP61_N"/>
</dbReference>
<keyword evidence="5" id="KW-1185">Reference proteome</keyword>
<evidence type="ECO:0000259" key="3">
    <source>
        <dbReference type="Pfam" id="PF23150"/>
    </source>
</evidence>
<dbReference type="Proteomes" id="UP001642464">
    <property type="component" value="Unassembled WGS sequence"/>
</dbReference>
<feature type="domain" description="Cilia- and flagella-associated protein 61 N-terminal" evidence="2">
    <location>
        <begin position="71"/>
        <end position="285"/>
    </location>
</feature>
<dbReference type="InterPro" id="IPR016181">
    <property type="entry name" value="Acyl_CoA_acyltransferase"/>
</dbReference>
<evidence type="ECO:0000313" key="5">
    <source>
        <dbReference type="Proteomes" id="UP001642464"/>
    </source>
</evidence>
<accession>A0ABP0SE25</accession>
<dbReference type="PANTHER" id="PTHR21178:SF8">
    <property type="entry name" value="CILIA- AND FLAGELLA-ASSOCIATED PROTEIN 61"/>
    <property type="match status" value="1"/>
</dbReference>
<sequence>MAGEGDSAQLVIRRADRGDLRASARLFRGSPDEFFPAAAAAAVSGGGGGEDGGGEREKELEELLEQLVLFKSLLSVVVELDGETVAFASFDTSPMNGGFNSAEACVGTLNVAGASVSNTLFITSWACDATYGAECLDLVMKTLFLTMPEYDFVVLMCHPQSPSKSLYSDLYFDIVGSGLGQESKDGVEWDVMCCERISFQPSLKARMAQVEDYDDLVQVFESQSQVLKDQYGEFFLAELIECQNAENRAVVGELGGKAVAMLCMTSEIDVNLLVSTYDLEAFDYLNPSSGGGGGGAGASENVFAITVFCIDQAHRTRTRDLLEAAFSCFPDREYCALTLPNDVYESSLLPYFCAVPTKSTSGISHSLFLIHRDSLRGIRKHPITESGKRSGDVPDWVGGSQLSLSTVDAEDDLQPILDLVQGLDTEETISSEIKASVEQGNSDLHTLVVRVLDQPIGVLVLDVPDGKDHERQVEQLDHLFDLRSLSGLPPEGPAHCNLRHGTIHSFSLTAIFNQYARPLLKDTMRLLGLDVLYFKLYPQELPPNSILEEMMQVRPRQTQMLQRRHRTMHLDRPKPPNSRFALFALPKSALSEPRLVVHSRVVVVGSSESGLALLEELLLVQHMHLPKITLVAPGGIADERFDGVRQLCTEGTAAPGSFDSAFVDRLGLRQRVAVVEDRVSYLERDVRAVVLADGSLLEYDFLILATGLQDTTLSSACGLTMAEVQASKALCDSAYSVKANPRLAAGLRRAVLDRHTKRDSKAVVFGTTLEAYAAVEALLEWGRPGESITMVFPGSKPESADGSHPVFGEDIWAATCVENALQEAGVNMRYGMALTSIEYSRGYVSAAVFSKSEAALEAEAAAQATQQEAKEEGKQATGSDDEQEDAESEAHDDGKAESKSATGATAAPFSAAAAAEEEGKEIDPEVVLPCGILITAGTRDIDPDIFQSVNDTGLVYDGRMVVNTRFQTVDPRIFGSGPSVKFSRKYRVKHCLEAFNSREVGCAVAESLLEEIDPLRSASAPNGAFVPTFSLPRVVAHNVELPGRISYFCAVRPGWRSDAEQRPFKVLETTTEHNFCRLELDRLGHVASVSYGVRDSYFDDQVSKEVDEGQRASRLRTLKNRQPPLDQLVGLHVSYLNDAEQQLERGEISDLFEFLSRDWAAALYHDRFGDFCRELQGVLANNQDADLGQAVQELKKVYQSRSSEDLDIIVKRNEVVGAGGNMLKGLTKRTIQDNLVRFLNDHANILEMYYVGN</sequence>
<dbReference type="Gene3D" id="3.50.50.60">
    <property type="entry name" value="FAD/NAD(P)-binding domain"/>
    <property type="match status" value="2"/>
</dbReference>
<proteinExistence type="predicted"/>
<dbReference type="InterPro" id="IPR056299">
    <property type="entry name" value="CFAP61_dimer"/>
</dbReference>
<feature type="region of interest" description="Disordered" evidence="1">
    <location>
        <begin position="860"/>
        <end position="920"/>
    </location>
</feature>
<dbReference type="Pfam" id="PF16092">
    <property type="entry name" value="CFAP61_N"/>
    <property type="match status" value="1"/>
</dbReference>
<dbReference type="EMBL" id="CAXAMM010043562">
    <property type="protein sequence ID" value="CAK9110604.1"/>
    <property type="molecule type" value="Genomic_DNA"/>
</dbReference>
<dbReference type="SUPFAM" id="SSF51905">
    <property type="entry name" value="FAD/NAD(P)-binding domain"/>
    <property type="match status" value="1"/>
</dbReference>
<keyword evidence="4" id="KW-0969">Cilium</keyword>
<evidence type="ECO:0000259" key="2">
    <source>
        <dbReference type="Pfam" id="PF16092"/>
    </source>
</evidence>
<evidence type="ECO:0000313" key="4">
    <source>
        <dbReference type="EMBL" id="CAK9110604.1"/>
    </source>
</evidence>
<keyword evidence="4" id="KW-0966">Cell projection</keyword>
<dbReference type="InterPro" id="IPR036188">
    <property type="entry name" value="FAD/NAD-bd_sf"/>
</dbReference>
<keyword evidence="4" id="KW-0282">Flagellum</keyword>
<feature type="compositionally biased region" description="Basic and acidic residues" evidence="1">
    <location>
        <begin position="888"/>
        <end position="898"/>
    </location>
</feature>
<feature type="compositionally biased region" description="Low complexity" evidence="1">
    <location>
        <begin position="900"/>
        <end position="914"/>
    </location>
</feature>
<evidence type="ECO:0000256" key="1">
    <source>
        <dbReference type="SAM" id="MobiDB-lite"/>
    </source>
</evidence>
<reference evidence="4 5" key="1">
    <citation type="submission" date="2024-02" db="EMBL/GenBank/DDBJ databases">
        <authorList>
            <person name="Chen Y."/>
            <person name="Shah S."/>
            <person name="Dougan E. K."/>
            <person name="Thang M."/>
            <person name="Chan C."/>
        </authorList>
    </citation>
    <scope>NUCLEOTIDE SEQUENCE [LARGE SCALE GENOMIC DNA]</scope>
</reference>
<feature type="domain" description="CFAP61 dimerisation" evidence="3">
    <location>
        <begin position="1125"/>
        <end position="1163"/>
    </location>
</feature>
<dbReference type="PANTHER" id="PTHR21178">
    <property type="entry name" value="CILIA- AND FLAGELLA-ASSOCIATED PROTEIN 61"/>
    <property type="match status" value="1"/>
</dbReference>
<organism evidence="4 5">
    <name type="scientific">Durusdinium trenchii</name>
    <dbReference type="NCBI Taxonomy" id="1381693"/>
    <lineage>
        <taxon>Eukaryota</taxon>
        <taxon>Sar</taxon>
        <taxon>Alveolata</taxon>
        <taxon>Dinophyceae</taxon>
        <taxon>Suessiales</taxon>
        <taxon>Symbiodiniaceae</taxon>
        <taxon>Durusdinium</taxon>
    </lineage>
</organism>